<feature type="chain" id="PRO_5041270228" evidence="3">
    <location>
        <begin position="21"/>
        <end position="1009"/>
    </location>
</feature>
<reference evidence="6" key="1">
    <citation type="submission" date="2023-06" db="EMBL/GenBank/DDBJ databases">
        <authorList>
            <person name="Delattre M."/>
        </authorList>
    </citation>
    <scope>NUCLEOTIDE SEQUENCE</scope>
    <source>
        <strain evidence="6">AF72</strain>
    </source>
</reference>
<keyword evidence="2" id="KW-0472">Membrane</keyword>
<dbReference type="InterPro" id="IPR001507">
    <property type="entry name" value="ZP_dom"/>
</dbReference>
<keyword evidence="7" id="KW-1185">Reference proteome</keyword>
<feature type="compositionally biased region" description="Polar residues" evidence="1">
    <location>
        <begin position="945"/>
        <end position="958"/>
    </location>
</feature>
<dbReference type="Pfam" id="PF00024">
    <property type="entry name" value="PAN_1"/>
    <property type="match status" value="4"/>
</dbReference>
<dbReference type="CDD" id="cd01099">
    <property type="entry name" value="PAN_AP_HGF"/>
    <property type="match status" value="2"/>
</dbReference>
<dbReference type="PANTHER" id="PTHR47327">
    <property type="entry name" value="FI18240P1-RELATED"/>
    <property type="match status" value="1"/>
</dbReference>
<dbReference type="Proteomes" id="UP001177023">
    <property type="component" value="Unassembled WGS sequence"/>
</dbReference>
<feature type="signal peptide" evidence="3">
    <location>
        <begin position="1"/>
        <end position="20"/>
    </location>
</feature>
<proteinExistence type="predicted"/>
<dbReference type="GO" id="GO:0009653">
    <property type="term" value="P:anatomical structure morphogenesis"/>
    <property type="evidence" value="ECO:0007669"/>
    <property type="project" value="TreeGrafter"/>
</dbReference>
<feature type="domain" description="Apple" evidence="4">
    <location>
        <begin position="306"/>
        <end position="384"/>
    </location>
</feature>
<gene>
    <name evidence="6" type="ORF">MSPICULIGERA_LOCUS10891</name>
</gene>
<dbReference type="SMART" id="SM00473">
    <property type="entry name" value="PAN_AP"/>
    <property type="match status" value="4"/>
</dbReference>
<comment type="caution">
    <text evidence="6">The sequence shown here is derived from an EMBL/GenBank/DDBJ whole genome shotgun (WGS) entry which is preliminary data.</text>
</comment>
<dbReference type="SMART" id="SM00241">
    <property type="entry name" value="ZP"/>
    <property type="match status" value="1"/>
</dbReference>
<dbReference type="InterPro" id="IPR003609">
    <property type="entry name" value="Pan_app"/>
</dbReference>
<evidence type="ECO:0000256" key="3">
    <source>
        <dbReference type="SAM" id="SignalP"/>
    </source>
</evidence>
<dbReference type="SUPFAM" id="SSF57414">
    <property type="entry name" value="Hairpin loop containing domain-like"/>
    <property type="match status" value="4"/>
</dbReference>
<evidence type="ECO:0000313" key="6">
    <source>
        <dbReference type="EMBL" id="CAJ0572507.1"/>
    </source>
</evidence>
<name>A0AA36CQT0_9BILA</name>
<feature type="non-terminal residue" evidence="6">
    <location>
        <position position="1"/>
    </location>
</feature>
<evidence type="ECO:0000313" key="7">
    <source>
        <dbReference type="Proteomes" id="UP001177023"/>
    </source>
</evidence>
<evidence type="ECO:0000259" key="5">
    <source>
        <dbReference type="PROSITE" id="PS51034"/>
    </source>
</evidence>
<evidence type="ECO:0000259" key="4">
    <source>
        <dbReference type="PROSITE" id="PS50948"/>
    </source>
</evidence>
<dbReference type="EMBL" id="CATQJA010002600">
    <property type="protein sequence ID" value="CAJ0572507.1"/>
    <property type="molecule type" value="Genomic_DNA"/>
</dbReference>
<organism evidence="6 7">
    <name type="scientific">Mesorhabditis spiculigera</name>
    <dbReference type="NCBI Taxonomy" id="96644"/>
    <lineage>
        <taxon>Eukaryota</taxon>
        <taxon>Metazoa</taxon>
        <taxon>Ecdysozoa</taxon>
        <taxon>Nematoda</taxon>
        <taxon>Chromadorea</taxon>
        <taxon>Rhabditida</taxon>
        <taxon>Rhabditina</taxon>
        <taxon>Rhabditomorpha</taxon>
        <taxon>Rhabditoidea</taxon>
        <taxon>Rhabditidae</taxon>
        <taxon>Mesorhabditinae</taxon>
        <taxon>Mesorhabditis</taxon>
    </lineage>
</organism>
<evidence type="ECO:0000256" key="1">
    <source>
        <dbReference type="SAM" id="MobiDB-lite"/>
    </source>
</evidence>
<feature type="domain" description="Apple" evidence="4">
    <location>
        <begin position="24"/>
        <end position="110"/>
    </location>
</feature>
<feature type="domain" description="ZP" evidence="5">
    <location>
        <begin position="521"/>
        <end position="784"/>
    </location>
</feature>
<feature type="region of interest" description="Disordered" evidence="1">
    <location>
        <begin position="623"/>
        <end position="653"/>
    </location>
</feature>
<dbReference type="Gene3D" id="3.50.4.10">
    <property type="entry name" value="Hepatocyte Growth Factor"/>
    <property type="match status" value="4"/>
</dbReference>
<protein>
    <submittedName>
        <fullName evidence="6">Uncharacterized protein</fullName>
    </submittedName>
</protein>
<feature type="domain" description="Apple" evidence="4">
    <location>
        <begin position="209"/>
        <end position="299"/>
    </location>
</feature>
<sequence>MRKKHFIVCALLLGWQFVAAASLCTGKNTTTFMRSEGMKLMEFPTNTIKDSTLNECAQACVNQTKGTLCSSFEYDPAAQECSMHPENGQPFGASVLAKGTGAVSFFQHVCVEEEFLCSSPYAFERFPQQILIGYAMEVQQTGGLSECLSLCLASDSRLNVPCKSVMYYYETGECIINRETRNEHPEMFAAAPFDAIVDYFENNCHNTDCRDGSAMHWIRAEEFSISPKKDVIVEAESHYECRQICEKNLVSGEKFPCRAFVHSSAKKECHLSAESGFSRRIRQTDLSPISGGEYFEKYCLKSEFICGEAAFEQVANKKLNGSSFVERSPSLRKCLEHCLNQGEKCASVSYDYEKEECWSSPDSRFTNAPLFDTVEGVDYFDKLCDYILSPSVKPKKGQQGIATDVRSGDDERGPVEATSQAILGNEEPSSHGSFPILSLNLSSRTTTPRPIDGSTFPQLIESHDFEESTSYQDREAHLEMSTVASEEFTDTINVLDDLEATRQIVAADDVGNTVKTKLRTECRTTEISVTLSFNRPTTGAIFIKDHFSSCRYEFRENDFAVLSIPFPNRDEENPKCPGFELEPDVWSFVVVVQRNEMDAPSLMTATDKTFNVTCDYSNADWNSSDSAATTAASSSSDLPEDVVDVSKDDPTEPPARALEKIKMRILKDGQTVSAVELGEVVELKWEITERRAGVGYFVSECVAERMGGIDPAPEPLTIIHHGCPDPKVANRLLDGVVEQQPDGFTAKMKVFRFDGSRRVRLRCIIDVCVEDCPSVECDGLDPELKSYGRKKRQSLSDLSNMMRRLKPNFRTDTVTTPMPSAESSIELPAADEPRLQKKRPNRNTITGVLTVIDPPAYNAEGDPEPRKDQQSMASSRALPEDVVCLLRPIFVTGSTVLFVLLLIQTLVIARVVYQRILRRPDGSLYGGSTSCHVSSAGGLSDGDSTRSTSPLVFSTKTSKAPPPPPPNARRQAEGLLVIPSTMQYISRVDADGYTVPNRPRHGWELDSSL</sequence>
<dbReference type="PROSITE" id="PS50948">
    <property type="entry name" value="PAN"/>
    <property type="match status" value="4"/>
</dbReference>
<evidence type="ECO:0000256" key="2">
    <source>
        <dbReference type="SAM" id="Phobius"/>
    </source>
</evidence>
<keyword evidence="2" id="KW-0812">Transmembrane</keyword>
<dbReference type="PANTHER" id="PTHR47327:SF18">
    <property type="entry name" value="PAN DOMAIN PROTEIN"/>
    <property type="match status" value="1"/>
</dbReference>
<dbReference type="PROSITE" id="PS51034">
    <property type="entry name" value="ZP_2"/>
    <property type="match status" value="1"/>
</dbReference>
<accession>A0AA36CQT0</accession>
<keyword evidence="2" id="KW-1133">Transmembrane helix</keyword>
<feature type="transmembrane region" description="Helical" evidence="2">
    <location>
        <begin position="889"/>
        <end position="913"/>
    </location>
</feature>
<feature type="compositionally biased region" description="Low complexity" evidence="1">
    <location>
        <begin position="623"/>
        <end position="636"/>
    </location>
</feature>
<feature type="domain" description="Apple" evidence="4">
    <location>
        <begin position="117"/>
        <end position="204"/>
    </location>
</feature>
<dbReference type="AlphaFoldDB" id="A0AA36CQT0"/>
<feature type="region of interest" description="Disordered" evidence="1">
    <location>
        <begin position="935"/>
        <end position="970"/>
    </location>
</feature>
<dbReference type="InterPro" id="IPR052774">
    <property type="entry name" value="Celegans_DevNeuronal_Protein"/>
</dbReference>
<feature type="region of interest" description="Disordered" evidence="1">
    <location>
        <begin position="853"/>
        <end position="874"/>
    </location>
</feature>
<keyword evidence="3" id="KW-0732">Signal</keyword>